<keyword evidence="3" id="KW-1185">Reference proteome</keyword>
<sequence>MATLTRHRGPLSASLALVLTDGSSGLRVSLYGREDPHAGGSRLPLRTSRLPDLKRDRDAPSALGAPTRRPSTPVAGSPGEPPPQYWFDRRFLRRHSYSNPTRINPHPDARLAHMSAPSGTCAAANTHLPAHATGPELRTPSVMFGYLVDPASSICLSQRLSHASLSTHGRYSETANGSLNQLWFL</sequence>
<comment type="caution">
    <text evidence="2">The sequence shown here is derived from an EMBL/GenBank/DDBJ whole genome shotgun (WGS) entry which is preliminary data.</text>
</comment>
<dbReference type="EMBL" id="JBCEZU010000243">
    <property type="protein sequence ID" value="KAK9521829.1"/>
    <property type="molecule type" value="Genomic_DNA"/>
</dbReference>
<feature type="region of interest" description="Disordered" evidence="1">
    <location>
        <begin position="30"/>
        <end position="85"/>
    </location>
</feature>
<dbReference type="AlphaFoldDB" id="A0AAW1EK28"/>
<evidence type="ECO:0000313" key="2">
    <source>
        <dbReference type="EMBL" id="KAK9521829.1"/>
    </source>
</evidence>
<evidence type="ECO:0000256" key="1">
    <source>
        <dbReference type="SAM" id="MobiDB-lite"/>
    </source>
</evidence>
<dbReference type="Proteomes" id="UP001488805">
    <property type="component" value="Unassembled WGS sequence"/>
</dbReference>
<protein>
    <submittedName>
        <fullName evidence="2">Uncharacterized protein</fullName>
    </submittedName>
</protein>
<feature type="compositionally biased region" description="Basic and acidic residues" evidence="1">
    <location>
        <begin position="49"/>
        <end position="59"/>
    </location>
</feature>
<evidence type="ECO:0000313" key="3">
    <source>
        <dbReference type="Proteomes" id="UP001488805"/>
    </source>
</evidence>
<reference evidence="2 3" key="1">
    <citation type="journal article" date="2024" name="Genome Biol. Evol.">
        <title>Chromosome-level genome assembly of the viviparous eelpout Zoarces viviparus.</title>
        <authorList>
            <person name="Fuhrmann N."/>
            <person name="Brasseur M.V."/>
            <person name="Bakowski C.E."/>
            <person name="Podsiadlowski L."/>
            <person name="Prost S."/>
            <person name="Krehenwinkel H."/>
            <person name="Mayer C."/>
        </authorList>
    </citation>
    <scope>NUCLEOTIDE SEQUENCE [LARGE SCALE GENOMIC DNA]</scope>
    <source>
        <strain evidence="2">NO-MEL_2022_Ind0_liver</strain>
    </source>
</reference>
<proteinExistence type="predicted"/>
<accession>A0AAW1EK28</accession>
<gene>
    <name evidence="2" type="ORF">VZT92_019884</name>
</gene>
<name>A0AAW1EK28_ZOAVI</name>
<organism evidence="2 3">
    <name type="scientific">Zoarces viviparus</name>
    <name type="common">Viviparous eelpout</name>
    <name type="synonym">Blennius viviparus</name>
    <dbReference type="NCBI Taxonomy" id="48416"/>
    <lineage>
        <taxon>Eukaryota</taxon>
        <taxon>Metazoa</taxon>
        <taxon>Chordata</taxon>
        <taxon>Craniata</taxon>
        <taxon>Vertebrata</taxon>
        <taxon>Euteleostomi</taxon>
        <taxon>Actinopterygii</taxon>
        <taxon>Neopterygii</taxon>
        <taxon>Teleostei</taxon>
        <taxon>Neoteleostei</taxon>
        <taxon>Acanthomorphata</taxon>
        <taxon>Eupercaria</taxon>
        <taxon>Perciformes</taxon>
        <taxon>Cottioidei</taxon>
        <taxon>Zoarcales</taxon>
        <taxon>Zoarcidae</taxon>
        <taxon>Zoarcinae</taxon>
        <taxon>Zoarces</taxon>
    </lineage>
</organism>